<evidence type="ECO:0000313" key="2">
    <source>
        <dbReference type="EMBL" id="KAB8298863.1"/>
    </source>
</evidence>
<accession>A0A5N6K811</accession>
<feature type="region of interest" description="Disordered" evidence="1">
    <location>
        <begin position="526"/>
        <end position="611"/>
    </location>
</feature>
<reference evidence="2 3" key="1">
    <citation type="submission" date="2019-06" db="EMBL/GenBank/DDBJ databases">
        <title>Genome Sequence of the Brown Rot Fungal Pathogen Monilinia laxa.</title>
        <authorList>
            <person name="De Miccolis Angelini R.M."/>
            <person name="Landi L."/>
            <person name="Abate D."/>
            <person name="Pollastro S."/>
            <person name="Romanazzi G."/>
            <person name="Faretra F."/>
        </authorList>
    </citation>
    <scope>NUCLEOTIDE SEQUENCE [LARGE SCALE GENOMIC DNA]</scope>
    <source>
        <strain evidence="2 3">Mlax316</strain>
    </source>
</reference>
<feature type="compositionally biased region" description="Polar residues" evidence="1">
    <location>
        <begin position="654"/>
        <end position="663"/>
    </location>
</feature>
<protein>
    <recommendedName>
        <fullName evidence="4">Telomere replication protein EST3</fullName>
    </recommendedName>
</protein>
<comment type="caution">
    <text evidence="2">The sequence shown here is derived from an EMBL/GenBank/DDBJ whole genome shotgun (WGS) entry which is preliminary data.</text>
</comment>
<feature type="region of interest" description="Disordered" evidence="1">
    <location>
        <begin position="210"/>
        <end position="257"/>
    </location>
</feature>
<gene>
    <name evidence="2" type="ORF">EYC80_001023</name>
</gene>
<feature type="compositionally biased region" description="Basic and acidic residues" evidence="1">
    <location>
        <begin position="366"/>
        <end position="385"/>
    </location>
</feature>
<feature type="region of interest" description="Disordered" evidence="1">
    <location>
        <begin position="134"/>
        <end position="153"/>
    </location>
</feature>
<feature type="compositionally biased region" description="Polar residues" evidence="1">
    <location>
        <begin position="247"/>
        <end position="257"/>
    </location>
</feature>
<dbReference type="AlphaFoldDB" id="A0A5N6K811"/>
<evidence type="ECO:0008006" key="4">
    <source>
        <dbReference type="Google" id="ProtNLM"/>
    </source>
</evidence>
<dbReference type="EMBL" id="VIGI01000006">
    <property type="protein sequence ID" value="KAB8298863.1"/>
    <property type="molecule type" value="Genomic_DNA"/>
</dbReference>
<feature type="compositionally biased region" description="Polar residues" evidence="1">
    <location>
        <begin position="1189"/>
        <end position="1206"/>
    </location>
</feature>
<feature type="compositionally biased region" description="Basic and acidic residues" evidence="1">
    <location>
        <begin position="526"/>
        <end position="539"/>
    </location>
</feature>
<evidence type="ECO:0000256" key="1">
    <source>
        <dbReference type="SAM" id="MobiDB-lite"/>
    </source>
</evidence>
<feature type="compositionally biased region" description="Polar residues" evidence="1">
    <location>
        <begin position="182"/>
        <end position="195"/>
    </location>
</feature>
<feature type="compositionally biased region" description="Basic residues" evidence="1">
    <location>
        <begin position="1100"/>
        <end position="1109"/>
    </location>
</feature>
<feature type="region of interest" description="Disordered" evidence="1">
    <location>
        <begin position="1175"/>
        <end position="1213"/>
    </location>
</feature>
<feature type="compositionally biased region" description="Polar residues" evidence="1">
    <location>
        <begin position="1049"/>
        <end position="1065"/>
    </location>
</feature>
<dbReference type="OrthoDB" id="3538943at2759"/>
<feature type="region of interest" description="Disordered" evidence="1">
    <location>
        <begin position="977"/>
        <end position="1134"/>
    </location>
</feature>
<sequence>MRGWIAQHIELSLEEALVWLKSTHVGDKNVDKSDNRFSYDQRKLTIKLNKPGLIQLIGSSKVQNSSQFLTVSDGTTEIAAIFEQDFLKIGGTIDSTLAKIKDFLNLKDCNTDFHSAVQPGSRTSSPLAHSAKFATQISNRNPEPRKEKKAISDVQATDLLRILEQDRRPADQIRSNSRRPSKQGQLLESDNIASVAQLPSSTSSFAATSLERDNEVGNKKDVDSPQFPSRGSIDKQEDGGDGVLGNEKSSASNMRSNDIGSAAANRQQAGQFEEIYPFQENLTSIPRSYQHIPKDQADNLTRAESWFPSPENHDLTPSRFLEAQLEFHDKRLAAQASAPCKDLAQNTEGPILHQVQETTETEHEDFDGIHHGNDISKDSHKHAEDNESAYSQLAHNNDDGHWSVDDSRNGSQISWSTSPTREPNRHMIGTNDTFNQTLDQDQLIPQLTSPVVNEVGVPSPNGSIGPTSEPILKRTVGSPPSAVATESIRVSAVKIRVPLASAGNTPSSPSDDEELELDVPHALVDETTSRNSPKSEELRVPQPSLPAATRHKSAVQVEKTPSQRKRPHKYLSSDVFIPGTYTNSENKPEKGNLQTTSSEAFSLPPPPKLPAKIAENFDKALEIQHDLDNSKLHNPPDEPISSRSNDRIIHQSTLRGHTYSPLQIPNLDGAISDDQPSTSRSSSTDSSQIGQDSPEQGYNKACSAKRRKTTDPRALGFSQVEPPYRDSHELARDIRRRVLRSQKPRQDSRAAENSIKKDPQSLVLPEDLHMVENSIAKDVPNALSSTQIHQSEQHPTSLFEKYCKTYPRYNGSKKQFIQALVYLEWLGTPTRQPNRSLWDDFVRFYAHEYSDHVQTSATKMTGMQFYSHLGTFEPDFSHPKDLAGRIITPESVKAALSPESPDHDAVNDMREKYRGAARPASQQSTAAWSDQSKLIMQAPGERLNIVDTDYTLLSNDLQELEKVTPQKSLKTAGQLPSFSSKYFTPMKQKKRRTPPSLKEPLEWRSNSSNILETVAAPTRASEEPESIGPRRRFFETPSQLLLPPRTGSHHSFPSSQKPASLTNSPEKPDGTLSIQTKAAELATPTQKEATQPIMSEHKSPRERRPRRTLSKPLLEKSISPPLLRERSLTGSNKSEQVADWLENQEQPISVENSKKLPSAAPMFKGKWEFGKYLAQKRRESSNRRPRLTPRTSFSLKPRSSSGNRLPSPSFRDKKQLPSQPLLYYLSALVSNSLNRSITFLILAHRPFKVFSTYTYTYNLATLPITSILTIDF</sequence>
<keyword evidence="3" id="KW-1185">Reference proteome</keyword>
<evidence type="ECO:0000313" key="3">
    <source>
        <dbReference type="Proteomes" id="UP000326757"/>
    </source>
</evidence>
<feature type="compositionally biased region" description="Basic and acidic residues" evidence="1">
    <location>
        <begin position="142"/>
        <end position="151"/>
    </location>
</feature>
<feature type="compositionally biased region" description="Polar residues" evidence="1">
    <location>
        <begin position="409"/>
        <end position="421"/>
    </location>
</feature>
<proteinExistence type="predicted"/>
<feature type="region of interest" description="Disordered" evidence="1">
    <location>
        <begin position="358"/>
        <end position="386"/>
    </location>
</feature>
<feature type="region of interest" description="Disordered" evidence="1">
    <location>
        <begin position="405"/>
        <end position="426"/>
    </location>
</feature>
<dbReference type="Proteomes" id="UP000326757">
    <property type="component" value="Unassembled WGS sequence"/>
</dbReference>
<feature type="region of interest" description="Disordered" evidence="1">
    <location>
        <begin position="163"/>
        <end position="195"/>
    </location>
</feature>
<feature type="compositionally biased region" description="Basic residues" evidence="1">
    <location>
        <begin position="734"/>
        <end position="743"/>
    </location>
</feature>
<name>A0A5N6K811_MONLA</name>
<feature type="compositionally biased region" description="Polar residues" evidence="1">
    <location>
        <begin position="1083"/>
        <end position="1093"/>
    </location>
</feature>
<feature type="compositionally biased region" description="Basic and acidic residues" evidence="1">
    <location>
        <begin position="723"/>
        <end position="733"/>
    </location>
</feature>
<organism evidence="2 3">
    <name type="scientific">Monilinia laxa</name>
    <name type="common">Brown rot fungus</name>
    <name type="synonym">Sclerotinia laxa</name>
    <dbReference type="NCBI Taxonomy" id="61186"/>
    <lineage>
        <taxon>Eukaryota</taxon>
        <taxon>Fungi</taxon>
        <taxon>Dikarya</taxon>
        <taxon>Ascomycota</taxon>
        <taxon>Pezizomycotina</taxon>
        <taxon>Leotiomycetes</taxon>
        <taxon>Helotiales</taxon>
        <taxon>Sclerotiniaceae</taxon>
        <taxon>Monilinia</taxon>
    </lineage>
</organism>
<feature type="compositionally biased region" description="Low complexity" evidence="1">
    <location>
        <begin position="672"/>
        <end position="693"/>
    </location>
</feature>
<feature type="region of interest" description="Disordered" evidence="1">
    <location>
        <begin position="654"/>
        <end position="760"/>
    </location>
</feature>
<feature type="compositionally biased region" description="Basic and acidic residues" evidence="1">
    <location>
        <begin position="744"/>
        <end position="759"/>
    </location>
</feature>
<feature type="compositionally biased region" description="Basic and acidic residues" evidence="1">
    <location>
        <begin position="210"/>
        <end position="223"/>
    </location>
</feature>